<dbReference type="RefSeq" id="WP_317546330.1">
    <property type="nucleotide sequence ID" value="NZ_JAWLKB010000068.1"/>
</dbReference>
<reference evidence="1 2" key="1">
    <citation type="submission" date="2023-10" db="EMBL/GenBank/DDBJ databases">
        <title>Development of a sustainable strategy for remediation of hydrocarbon-contaminated territories based on the waste exchange concept.</title>
        <authorList>
            <person name="Krivoruchko A."/>
        </authorList>
    </citation>
    <scope>NUCLEOTIDE SEQUENCE [LARGE SCALE GENOMIC DNA]</scope>
    <source>
        <strain evidence="1 2">IEGM 1203</strain>
    </source>
</reference>
<dbReference type="EMBL" id="JAWLKB010000068">
    <property type="protein sequence ID" value="MDV6271694.1"/>
    <property type="molecule type" value="Genomic_DNA"/>
</dbReference>
<name>A0ABU4C5B0_RHOGO</name>
<evidence type="ECO:0000313" key="2">
    <source>
        <dbReference type="Proteomes" id="UP001185927"/>
    </source>
</evidence>
<keyword evidence="2" id="KW-1185">Reference proteome</keyword>
<organism evidence="1 2">
    <name type="scientific">Rhodococcus globerulus</name>
    <dbReference type="NCBI Taxonomy" id="33008"/>
    <lineage>
        <taxon>Bacteria</taxon>
        <taxon>Bacillati</taxon>
        <taxon>Actinomycetota</taxon>
        <taxon>Actinomycetes</taxon>
        <taxon>Mycobacteriales</taxon>
        <taxon>Nocardiaceae</taxon>
        <taxon>Rhodococcus</taxon>
    </lineage>
</organism>
<accession>A0ABU4C5B0</accession>
<proteinExistence type="predicted"/>
<protein>
    <submittedName>
        <fullName evidence="1">Uncharacterized protein</fullName>
    </submittedName>
</protein>
<dbReference type="Proteomes" id="UP001185927">
    <property type="component" value="Unassembled WGS sequence"/>
</dbReference>
<sequence length="88" mass="9385">MITVEVSVFLVPVPRPLLLRFARFFDTVAACGGANLPDGLEQLSRGDFAGILSPDADGIRAIANAEAVMFRRCGAHPIGVSRSPEMQT</sequence>
<comment type="caution">
    <text evidence="1">The sequence shown here is derived from an EMBL/GenBank/DDBJ whole genome shotgun (WGS) entry which is preliminary data.</text>
</comment>
<evidence type="ECO:0000313" key="1">
    <source>
        <dbReference type="EMBL" id="MDV6271694.1"/>
    </source>
</evidence>
<gene>
    <name evidence="1" type="ORF">R3Q16_34460</name>
</gene>